<organism evidence="16 17">
    <name type="scientific">Strigamia maritima</name>
    <name type="common">European centipede</name>
    <name type="synonym">Geophilus maritimus</name>
    <dbReference type="NCBI Taxonomy" id="126957"/>
    <lineage>
        <taxon>Eukaryota</taxon>
        <taxon>Metazoa</taxon>
        <taxon>Ecdysozoa</taxon>
        <taxon>Arthropoda</taxon>
        <taxon>Myriapoda</taxon>
        <taxon>Chilopoda</taxon>
        <taxon>Pleurostigmophora</taxon>
        <taxon>Geophilomorpha</taxon>
        <taxon>Linotaeniidae</taxon>
        <taxon>Strigamia</taxon>
    </lineage>
</organism>
<dbReference type="AlphaFoldDB" id="T1J9G1"/>
<evidence type="ECO:0000256" key="1">
    <source>
        <dbReference type="ARBA" id="ARBA00001933"/>
    </source>
</evidence>
<comment type="similarity">
    <text evidence="4">Belongs to the class-II pyridoxal-phosphate-dependent aminotransferase family.</text>
</comment>
<evidence type="ECO:0000259" key="15">
    <source>
        <dbReference type="Pfam" id="PF00155"/>
    </source>
</evidence>
<keyword evidence="10" id="KW-0012">Acyltransferase</keyword>
<dbReference type="GO" id="GO:0046513">
    <property type="term" value="P:ceramide biosynthetic process"/>
    <property type="evidence" value="ECO:0007669"/>
    <property type="project" value="TreeGrafter"/>
</dbReference>
<comment type="pathway">
    <text evidence="3">Sphingolipid metabolism.</text>
</comment>
<evidence type="ECO:0000313" key="16">
    <source>
        <dbReference type="EnsemblMetazoa" id="SMAR010357-PA"/>
    </source>
</evidence>
<feature type="domain" description="Aminotransferase class I/classII large" evidence="15">
    <location>
        <begin position="96"/>
        <end position="460"/>
    </location>
</feature>
<evidence type="ECO:0000256" key="4">
    <source>
        <dbReference type="ARBA" id="ARBA00008392"/>
    </source>
</evidence>
<dbReference type="PANTHER" id="PTHR13693:SF2">
    <property type="entry name" value="SERINE PALMITOYLTRANSFERASE 1"/>
    <property type="match status" value="1"/>
</dbReference>
<dbReference type="InterPro" id="IPR015422">
    <property type="entry name" value="PyrdxlP-dep_Trfase_small"/>
</dbReference>
<dbReference type="Pfam" id="PF00155">
    <property type="entry name" value="Aminotran_1_2"/>
    <property type="match status" value="1"/>
</dbReference>
<dbReference type="GO" id="GO:0005783">
    <property type="term" value="C:endoplasmic reticulum"/>
    <property type="evidence" value="ECO:0007669"/>
    <property type="project" value="TreeGrafter"/>
</dbReference>
<dbReference type="PANTHER" id="PTHR13693">
    <property type="entry name" value="CLASS II AMINOTRANSFERASE/8-AMINO-7-OXONONANOATE SYNTHASE"/>
    <property type="match status" value="1"/>
</dbReference>
<comment type="cofactor">
    <cofactor evidence="1">
        <name>pyridoxal 5'-phosphate</name>
        <dbReference type="ChEBI" id="CHEBI:597326"/>
    </cofactor>
</comment>
<dbReference type="EMBL" id="JH431974">
    <property type="status" value="NOT_ANNOTATED_CDS"/>
    <property type="molecule type" value="Genomic_DNA"/>
</dbReference>
<evidence type="ECO:0000256" key="7">
    <source>
        <dbReference type="ARBA" id="ARBA00022898"/>
    </source>
</evidence>
<proteinExistence type="inferred from homology"/>
<dbReference type="InterPro" id="IPR050087">
    <property type="entry name" value="AON_synthase_class-II"/>
</dbReference>
<keyword evidence="9" id="KW-0443">Lipid metabolism</keyword>
<evidence type="ECO:0000256" key="3">
    <source>
        <dbReference type="ARBA" id="ARBA00004991"/>
    </source>
</evidence>
<keyword evidence="6" id="KW-0808">Transferase</keyword>
<reference evidence="16" key="2">
    <citation type="submission" date="2015-02" db="UniProtKB">
        <authorList>
            <consortium name="EnsemblMetazoa"/>
        </authorList>
    </citation>
    <scope>IDENTIFICATION</scope>
</reference>
<evidence type="ECO:0000256" key="10">
    <source>
        <dbReference type="ARBA" id="ARBA00023315"/>
    </source>
</evidence>
<dbReference type="GO" id="GO:0030170">
    <property type="term" value="F:pyridoxal phosphate binding"/>
    <property type="evidence" value="ECO:0007669"/>
    <property type="project" value="InterPro"/>
</dbReference>
<dbReference type="EnsemblMetazoa" id="SMAR010357-RA">
    <property type="protein sequence ID" value="SMAR010357-PA"/>
    <property type="gene ID" value="SMAR010357"/>
</dbReference>
<dbReference type="HOGENOM" id="CLU_015846_0_2_1"/>
<evidence type="ECO:0000256" key="13">
    <source>
        <dbReference type="ARBA" id="ARBA00042649"/>
    </source>
</evidence>
<dbReference type="GO" id="GO:0016020">
    <property type="term" value="C:membrane"/>
    <property type="evidence" value="ECO:0007669"/>
    <property type="project" value="GOC"/>
</dbReference>
<evidence type="ECO:0000256" key="2">
    <source>
        <dbReference type="ARBA" id="ARBA00004760"/>
    </source>
</evidence>
<dbReference type="STRING" id="126957.T1J9G1"/>
<protein>
    <recommendedName>
        <fullName evidence="11">Serine palmitoyltransferase 1</fullName>
        <ecNumber evidence="5">2.3.1.50</ecNumber>
    </recommendedName>
    <alternativeName>
        <fullName evidence="12">Long chain base biosynthesis protein 1</fullName>
    </alternativeName>
    <alternativeName>
        <fullName evidence="13">Serine-palmitoyl-CoA transferase 1</fullName>
    </alternativeName>
</protein>
<name>T1J9G1_STRMM</name>
<keyword evidence="8" id="KW-0746">Sphingolipid metabolism</keyword>
<accession>T1J9G1</accession>
<dbReference type="Gene3D" id="3.90.1150.10">
    <property type="entry name" value="Aspartate Aminotransferase, domain 1"/>
    <property type="match status" value="1"/>
</dbReference>
<keyword evidence="14" id="KW-1133">Transmembrane helix</keyword>
<dbReference type="InterPro" id="IPR015424">
    <property type="entry name" value="PyrdxlP-dep_Trfase"/>
</dbReference>
<evidence type="ECO:0000313" key="17">
    <source>
        <dbReference type="Proteomes" id="UP000014500"/>
    </source>
</evidence>
<dbReference type="eggNOG" id="KOG1358">
    <property type="taxonomic scope" value="Eukaryota"/>
</dbReference>
<evidence type="ECO:0000256" key="14">
    <source>
        <dbReference type="SAM" id="Phobius"/>
    </source>
</evidence>
<dbReference type="InterPro" id="IPR004839">
    <property type="entry name" value="Aminotransferase_I/II_large"/>
</dbReference>
<dbReference type="SUPFAM" id="SSF53383">
    <property type="entry name" value="PLP-dependent transferases"/>
    <property type="match status" value="1"/>
</dbReference>
<dbReference type="PhylomeDB" id="T1J9G1"/>
<dbReference type="GO" id="GO:0004758">
    <property type="term" value="F:serine C-palmitoyltransferase activity"/>
    <property type="evidence" value="ECO:0007669"/>
    <property type="project" value="UniProtKB-EC"/>
</dbReference>
<sequence>MSETWEMYEMVQALIQAPAYHLILEGLLMLWVLWLLFRKSYDPHEKTILTMKEKEELIAEWQPEPLVPDVDENHPALRPRIVSSKVGKHVIVNGRQCINMATHNYLGMVENSQVEESALKSLRKYGVGSCGPRGFYGTVDVHLELEAKIAKFLGTEESVLYSYGFATIASAIPAYSKRGDVIFVDEGVNFAIQKGLSASRSVIRFFKHNSTQDLERLLKIQEEDDKKNQKKAKVTRRFLIVEGIYMNHGDLCPLPELVVLKNRYKVRLFIDESISLGVLGKTGRGVTEHFGVPVEEIDLVMASLEFAFGSSGGFCTGSTYVVDHQRLSGLGYCFSASLPPMLASAATAAIKIIEEDPSIIETLSSNAQSIHSKLKELNGLEVTGIPISPIKHLHLATCNDSRDVESAKLEKIVHYAWENGVALTMASYLEQDEVHLPRPSIRLTVNALLTEEDITDVVRTLHKACMLL</sequence>
<dbReference type="OMA" id="LTKYGCG"/>
<comment type="pathway">
    <text evidence="2">Lipid metabolism; sphingolipid metabolism.</text>
</comment>
<dbReference type="GO" id="GO:0046512">
    <property type="term" value="P:sphingosine biosynthetic process"/>
    <property type="evidence" value="ECO:0007669"/>
    <property type="project" value="TreeGrafter"/>
</dbReference>
<evidence type="ECO:0000256" key="9">
    <source>
        <dbReference type="ARBA" id="ARBA00023098"/>
    </source>
</evidence>
<evidence type="ECO:0000256" key="11">
    <source>
        <dbReference type="ARBA" id="ARBA00041066"/>
    </source>
</evidence>
<dbReference type="InterPro" id="IPR015421">
    <property type="entry name" value="PyrdxlP-dep_Trfase_major"/>
</dbReference>
<keyword evidence="17" id="KW-1185">Reference proteome</keyword>
<evidence type="ECO:0000256" key="6">
    <source>
        <dbReference type="ARBA" id="ARBA00022679"/>
    </source>
</evidence>
<dbReference type="Gene3D" id="3.40.640.10">
    <property type="entry name" value="Type I PLP-dependent aspartate aminotransferase-like (Major domain)"/>
    <property type="match status" value="1"/>
</dbReference>
<evidence type="ECO:0000256" key="8">
    <source>
        <dbReference type="ARBA" id="ARBA00022919"/>
    </source>
</evidence>
<feature type="transmembrane region" description="Helical" evidence="14">
    <location>
        <begin position="20"/>
        <end position="37"/>
    </location>
</feature>
<keyword evidence="7" id="KW-0663">Pyridoxal phosphate</keyword>
<keyword evidence="14" id="KW-0812">Transmembrane</keyword>
<reference evidence="17" key="1">
    <citation type="submission" date="2011-05" db="EMBL/GenBank/DDBJ databases">
        <authorList>
            <person name="Richards S.R."/>
            <person name="Qu J."/>
            <person name="Jiang H."/>
            <person name="Jhangiani S.N."/>
            <person name="Agravi P."/>
            <person name="Goodspeed R."/>
            <person name="Gross S."/>
            <person name="Mandapat C."/>
            <person name="Jackson L."/>
            <person name="Mathew T."/>
            <person name="Pu L."/>
            <person name="Thornton R."/>
            <person name="Saada N."/>
            <person name="Wilczek-Boney K.B."/>
            <person name="Lee S."/>
            <person name="Kovar C."/>
            <person name="Wu Y."/>
            <person name="Scherer S.E."/>
            <person name="Worley K.C."/>
            <person name="Muzny D.M."/>
            <person name="Gibbs R."/>
        </authorList>
    </citation>
    <scope>NUCLEOTIDE SEQUENCE</scope>
    <source>
        <strain evidence="17">Brora</strain>
    </source>
</reference>
<dbReference type="EC" id="2.3.1.50" evidence="5"/>
<evidence type="ECO:0000256" key="5">
    <source>
        <dbReference type="ARBA" id="ARBA00013220"/>
    </source>
</evidence>
<dbReference type="Proteomes" id="UP000014500">
    <property type="component" value="Unassembled WGS sequence"/>
</dbReference>
<dbReference type="FunFam" id="3.40.640.10:FF:000049">
    <property type="entry name" value="serine palmitoyltransferase 1 isoform X1"/>
    <property type="match status" value="1"/>
</dbReference>
<evidence type="ECO:0000256" key="12">
    <source>
        <dbReference type="ARBA" id="ARBA00041765"/>
    </source>
</evidence>
<keyword evidence="14" id="KW-0472">Membrane</keyword>